<accession>A0A0W0FYN8</accession>
<evidence type="ECO:0000313" key="1">
    <source>
        <dbReference type="EMBL" id="KTB41463.1"/>
    </source>
</evidence>
<dbReference type="EMBL" id="LATX01001457">
    <property type="protein sequence ID" value="KTB41463.1"/>
    <property type="molecule type" value="Genomic_DNA"/>
</dbReference>
<comment type="caution">
    <text evidence="1">The sequence shown here is derived from an EMBL/GenBank/DDBJ whole genome shotgun (WGS) entry which is preliminary data.</text>
</comment>
<gene>
    <name evidence="1" type="ORF">WG66_5963</name>
</gene>
<organism evidence="1 2">
    <name type="scientific">Moniliophthora roreri</name>
    <name type="common">Frosty pod rot fungus</name>
    <name type="synonym">Monilia roreri</name>
    <dbReference type="NCBI Taxonomy" id="221103"/>
    <lineage>
        <taxon>Eukaryota</taxon>
        <taxon>Fungi</taxon>
        <taxon>Dikarya</taxon>
        <taxon>Basidiomycota</taxon>
        <taxon>Agaricomycotina</taxon>
        <taxon>Agaricomycetes</taxon>
        <taxon>Agaricomycetidae</taxon>
        <taxon>Agaricales</taxon>
        <taxon>Marasmiineae</taxon>
        <taxon>Marasmiaceae</taxon>
        <taxon>Moniliophthora</taxon>
    </lineage>
</organism>
<reference evidence="1 2" key="1">
    <citation type="submission" date="2015-12" db="EMBL/GenBank/DDBJ databases">
        <title>Draft genome sequence of Moniliophthora roreri, the causal agent of frosty pod rot of cacao.</title>
        <authorList>
            <person name="Aime M.C."/>
            <person name="Diaz-Valderrama J.R."/>
            <person name="Kijpornyongpan T."/>
            <person name="Phillips-Mora W."/>
        </authorList>
    </citation>
    <scope>NUCLEOTIDE SEQUENCE [LARGE SCALE GENOMIC DNA]</scope>
    <source>
        <strain evidence="1 2">MCA 2952</strain>
    </source>
</reference>
<proteinExistence type="predicted"/>
<dbReference type="eggNOG" id="KOG0017">
    <property type="taxonomic scope" value="Eukaryota"/>
</dbReference>
<dbReference type="AlphaFoldDB" id="A0A0W0FYN8"/>
<dbReference type="Proteomes" id="UP000054988">
    <property type="component" value="Unassembled WGS sequence"/>
</dbReference>
<name>A0A0W0FYN8_MONRR</name>
<evidence type="ECO:0000313" key="2">
    <source>
        <dbReference type="Proteomes" id="UP000054988"/>
    </source>
</evidence>
<evidence type="ECO:0008006" key="3">
    <source>
        <dbReference type="Google" id="ProtNLM"/>
    </source>
</evidence>
<sequence>MSNATTAAFSSSASSSQSARVLSPVPTVSGKGQYGENITYPNGLKLNPYQLLHLFNSGQYDNQIQAATDQHNRLEPCVKNLFFLRTQQKLFERVIESCSLEIANQVILISQLTSEPLVNEVRLPTIAHSSPKPDNTLIYPDPTPNPNVKPKIECLKPQFHRKVEHIPTVGGEVVPRESEDMVKDEEWENRIPENDDTPPMLSLRSLTLVPILMTKLVDRISALCADWNTISPDIAHSTCVADASKLSLDIHLATVLSNEGLAALRTEGLIQVQMLCRMIAVMMMSPMKISEENAEALVEGYDRDAQLMFVGADPQKVRLLSIEEQAAIGWQPTFDVPVTPMMWTVDEMPDMSYDYNEELYRDGEL</sequence>
<protein>
    <recommendedName>
        <fullName evidence="3">Reverse transcriptase-rnase h-integrase</fullName>
    </recommendedName>
</protein>